<dbReference type="GO" id="GO:0051603">
    <property type="term" value="P:proteolysis involved in protein catabolic process"/>
    <property type="evidence" value="ECO:0007669"/>
    <property type="project" value="TreeGrafter"/>
</dbReference>
<feature type="domain" description="Peptidase M48" evidence="7">
    <location>
        <begin position="238"/>
        <end position="411"/>
    </location>
</feature>
<dbReference type="Proteomes" id="UP000001847">
    <property type="component" value="Chromosome I"/>
</dbReference>
<keyword evidence="5 6" id="KW-0482">Metalloprotease</keyword>
<evidence type="ECO:0000313" key="8">
    <source>
        <dbReference type="EMBL" id="ABZ97614.1"/>
    </source>
</evidence>
<proteinExistence type="inferred from homology"/>
<comment type="cofactor">
    <cofactor evidence="6">
        <name>Zn(2+)</name>
        <dbReference type="ChEBI" id="CHEBI:29105"/>
    </cofactor>
    <text evidence="6">Binds 1 zinc ion per subunit.</text>
</comment>
<dbReference type="GO" id="GO:0004222">
    <property type="term" value="F:metalloendopeptidase activity"/>
    <property type="evidence" value="ECO:0007669"/>
    <property type="project" value="InterPro"/>
</dbReference>
<dbReference type="Pfam" id="PF01435">
    <property type="entry name" value="Peptidase_M48"/>
    <property type="match status" value="1"/>
</dbReference>
<dbReference type="KEGG" id="lbi:LEPBI_I1507"/>
<keyword evidence="9" id="KW-1185">Reference proteome</keyword>
<dbReference type="InterPro" id="IPR051156">
    <property type="entry name" value="Mito/Outer_Membr_Metalloprot"/>
</dbReference>
<evidence type="ECO:0000256" key="3">
    <source>
        <dbReference type="ARBA" id="ARBA00022801"/>
    </source>
</evidence>
<sequence length="439" mass="48638">MVRLGLSIRKSKLKKEFPKFESHTDSMEMRLKTFTYLLLFLGISLLAKGNVYVQSNKAKLLTQPKLNAEGSGLKIGEVLTPITEQGLFVQVRVEEKTGWVSKLFVSPLPPGNQMKLGITSNSSEAVVARQRASDFTKTAAARGLSETQKMRVRGEGDLYDFESLRWLESVPLNQESPFSKEEKNSPSVSVTEKQSPMFWMSPGLPVLAETKAEVKMGRSLAARLLKKYNLVRDLEFTRYLNSIAFRLGSASSRKDLEFRVGVIESNEINAFSCPGGYLFLTTGTLKKIQTEAELAGIIAHEMGHVILFHNGEFKESNVFVDILSGLLSPPGSEVVNTAMATAITEMEKQFFETGRDAKLELEADEAAVGLVSQVGYSPLGLSSYLNTMSKLDGTETLKKTHPETNLRIAKLVFIESSVPTEGTPFVVDRWSEYKNKIGK</sequence>
<comment type="similarity">
    <text evidence="6">Belongs to the peptidase M48 family.</text>
</comment>
<evidence type="ECO:0000256" key="6">
    <source>
        <dbReference type="RuleBase" id="RU003983"/>
    </source>
</evidence>
<dbReference type="HOGENOM" id="CLU_631338_0_0_12"/>
<name>B0SQF6_LEPBP</name>
<keyword evidence="3 6" id="KW-0378">Hydrolase</keyword>
<dbReference type="InterPro" id="IPR001915">
    <property type="entry name" value="Peptidase_M48"/>
</dbReference>
<dbReference type="PANTHER" id="PTHR22726:SF1">
    <property type="entry name" value="METALLOENDOPEPTIDASE OMA1, MITOCHONDRIAL"/>
    <property type="match status" value="1"/>
</dbReference>
<dbReference type="PANTHER" id="PTHR22726">
    <property type="entry name" value="METALLOENDOPEPTIDASE OMA1"/>
    <property type="match status" value="1"/>
</dbReference>
<keyword evidence="1 6" id="KW-0645">Protease</keyword>
<dbReference type="EMBL" id="CP000786">
    <property type="protein sequence ID" value="ABZ97614.1"/>
    <property type="molecule type" value="Genomic_DNA"/>
</dbReference>
<reference evidence="8 9" key="1">
    <citation type="journal article" date="2008" name="PLoS ONE">
        <title>Genome sequence of the saprophyte Leptospira biflexa provides insights into the evolution of Leptospira and the pathogenesis of leptospirosis.</title>
        <authorList>
            <person name="Picardeau M."/>
            <person name="Bulach D.M."/>
            <person name="Bouchier C."/>
            <person name="Zuerner R.L."/>
            <person name="Zidane N."/>
            <person name="Wilson P.J."/>
            <person name="Creno S."/>
            <person name="Kuczek E.S."/>
            <person name="Bommezzadri S."/>
            <person name="Davis J.C."/>
            <person name="McGrath A."/>
            <person name="Johnson M.J."/>
            <person name="Boursaux-Eude C."/>
            <person name="Seemann T."/>
            <person name="Rouy Z."/>
            <person name="Coppel R.L."/>
            <person name="Rood J.I."/>
            <person name="Lajus A."/>
            <person name="Davies J.K."/>
            <person name="Medigue C."/>
            <person name="Adler B."/>
        </authorList>
    </citation>
    <scope>NUCLEOTIDE SEQUENCE [LARGE SCALE GENOMIC DNA]</scope>
    <source>
        <strain evidence="9">Patoc 1 / ATCC 23582 / Paris</strain>
    </source>
</reference>
<organism evidence="8 9">
    <name type="scientific">Leptospira biflexa serovar Patoc (strain Patoc 1 / ATCC 23582 / Paris)</name>
    <dbReference type="NCBI Taxonomy" id="456481"/>
    <lineage>
        <taxon>Bacteria</taxon>
        <taxon>Pseudomonadati</taxon>
        <taxon>Spirochaetota</taxon>
        <taxon>Spirochaetia</taxon>
        <taxon>Leptospirales</taxon>
        <taxon>Leptospiraceae</taxon>
        <taxon>Leptospira</taxon>
    </lineage>
</organism>
<keyword evidence="4 6" id="KW-0862">Zinc</keyword>
<evidence type="ECO:0000256" key="2">
    <source>
        <dbReference type="ARBA" id="ARBA00022723"/>
    </source>
</evidence>
<dbReference type="Gene3D" id="3.30.2010.10">
    <property type="entry name" value="Metalloproteases ('zincins'), catalytic domain"/>
    <property type="match status" value="1"/>
</dbReference>
<accession>B0SQF6</accession>
<dbReference type="GO" id="GO:0046872">
    <property type="term" value="F:metal ion binding"/>
    <property type="evidence" value="ECO:0007669"/>
    <property type="project" value="UniProtKB-KW"/>
</dbReference>
<gene>
    <name evidence="8" type="ordered locus">LEPBI_I1507</name>
</gene>
<dbReference type="GO" id="GO:0016020">
    <property type="term" value="C:membrane"/>
    <property type="evidence" value="ECO:0007669"/>
    <property type="project" value="TreeGrafter"/>
</dbReference>
<evidence type="ECO:0000259" key="7">
    <source>
        <dbReference type="Pfam" id="PF01435"/>
    </source>
</evidence>
<evidence type="ECO:0000256" key="1">
    <source>
        <dbReference type="ARBA" id="ARBA00022670"/>
    </source>
</evidence>
<evidence type="ECO:0000313" key="9">
    <source>
        <dbReference type="Proteomes" id="UP000001847"/>
    </source>
</evidence>
<keyword evidence="2" id="KW-0479">Metal-binding</keyword>
<protein>
    <recommendedName>
        <fullName evidence="7">Peptidase M48 domain-containing protein</fullName>
    </recommendedName>
</protein>
<evidence type="ECO:0000256" key="5">
    <source>
        <dbReference type="ARBA" id="ARBA00023049"/>
    </source>
</evidence>
<dbReference type="AlphaFoldDB" id="B0SQF6"/>
<dbReference type="STRING" id="456481.LEPBI_I1507"/>
<evidence type="ECO:0000256" key="4">
    <source>
        <dbReference type="ARBA" id="ARBA00022833"/>
    </source>
</evidence>